<name>A0A7X2H5H7_9BACL</name>
<dbReference type="InterPro" id="IPR054015">
    <property type="entry name" value="ExsA-like_N"/>
</dbReference>
<dbReference type="SMART" id="SM00342">
    <property type="entry name" value="HTH_ARAC"/>
    <property type="match status" value="1"/>
</dbReference>
<evidence type="ECO:0000313" key="5">
    <source>
        <dbReference type="EMBL" id="MRN53790.1"/>
    </source>
</evidence>
<dbReference type="EMBL" id="WJXB01000003">
    <property type="protein sequence ID" value="MRN53790.1"/>
    <property type="molecule type" value="Genomic_DNA"/>
</dbReference>
<dbReference type="PROSITE" id="PS01124">
    <property type="entry name" value="HTH_ARAC_FAMILY_2"/>
    <property type="match status" value="1"/>
</dbReference>
<dbReference type="Pfam" id="PF22200">
    <property type="entry name" value="ExsA_N"/>
    <property type="match status" value="1"/>
</dbReference>
<evidence type="ECO:0000313" key="6">
    <source>
        <dbReference type="Proteomes" id="UP000463051"/>
    </source>
</evidence>
<keyword evidence="2" id="KW-0238">DNA-binding</keyword>
<dbReference type="GO" id="GO:0043565">
    <property type="term" value="F:sequence-specific DNA binding"/>
    <property type="evidence" value="ECO:0007669"/>
    <property type="project" value="InterPro"/>
</dbReference>
<dbReference type="InterPro" id="IPR037923">
    <property type="entry name" value="HTH-like"/>
</dbReference>
<evidence type="ECO:0000256" key="1">
    <source>
        <dbReference type="ARBA" id="ARBA00023015"/>
    </source>
</evidence>
<keyword evidence="1" id="KW-0805">Transcription regulation</keyword>
<evidence type="ECO:0000256" key="2">
    <source>
        <dbReference type="ARBA" id="ARBA00023125"/>
    </source>
</evidence>
<dbReference type="Proteomes" id="UP000463051">
    <property type="component" value="Unassembled WGS sequence"/>
</dbReference>
<feature type="domain" description="HTH araC/xylS-type" evidence="4">
    <location>
        <begin position="195"/>
        <end position="293"/>
    </location>
</feature>
<organism evidence="5 6">
    <name type="scientific">Paenibacillus monticola</name>
    <dbReference type="NCBI Taxonomy" id="2666075"/>
    <lineage>
        <taxon>Bacteria</taxon>
        <taxon>Bacillati</taxon>
        <taxon>Bacillota</taxon>
        <taxon>Bacilli</taxon>
        <taxon>Bacillales</taxon>
        <taxon>Paenibacillaceae</taxon>
        <taxon>Paenibacillus</taxon>
    </lineage>
</organism>
<comment type="caution">
    <text evidence="5">The sequence shown here is derived from an EMBL/GenBank/DDBJ whole genome shotgun (WGS) entry which is preliminary data.</text>
</comment>
<keyword evidence="3" id="KW-0804">Transcription</keyword>
<dbReference type="PRINTS" id="PR00032">
    <property type="entry name" value="HTHARAC"/>
</dbReference>
<proteinExistence type="predicted"/>
<dbReference type="AlphaFoldDB" id="A0A7X2H5H7"/>
<dbReference type="PANTHER" id="PTHR43280:SF2">
    <property type="entry name" value="HTH-TYPE TRANSCRIPTIONAL REGULATOR EXSA"/>
    <property type="match status" value="1"/>
</dbReference>
<protein>
    <submittedName>
        <fullName evidence="5">Helix-turn-helix domain-containing protein</fullName>
    </submittedName>
</protein>
<evidence type="ECO:0000259" key="4">
    <source>
        <dbReference type="PROSITE" id="PS01124"/>
    </source>
</evidence>
<dbReference type="InterPro" id="IPR009057">
    <property type="entry name" value="Homeodomain-like_sf"/>
</dbReference>
<dbReference type="PROSITE" id="PS00041">
    <property type="entry name" value="HTH_ARAC_FAMILY_1"/>
    <property type="match status" value="1"/>
</dbReference>
<dbReference type="Pfam" id="PF12833">
    <property type="entry name" value="HTH_18"/>
    <property type="match status" value="1"/>
</dbReference>
<dbReference type="PANTHER" id="PTHR43280">
    <property type="entry name" value="ARAC-FAMILY TRANSCRIPTIONAL REGULATOR"/>
    <property type="match status" value="1"/>
</dbReference>
<sequence>MSKSVGRLIRVPEQLINAPDQNGNLKLNGMSVITFCLHTQGRIGSYFLKEHLLLYVKSGSYTVRFRDQKYTVRSNEMVFLHKSIVIEYEKSGEQGSEYLLDYMMFFFNEKTLEDFVKFAELKPIYPVSDMIPVSIIPVNNLITAYIESLKPYFDKPEHINDGLVRVKLMELLFHISDSNERFLYQLLQPSNNDSNGIGKIMEENFTNPVSLHDLAYLSGRSLSTFKRDFQATYDTSPLKWIRNRRLDKAENLLLETKLSVTDICYSVGFENIAHFSKVFKLRFGKSPSEYRQQSRLRDDRVKNRVSTS</sequence>
<dbReference type="GO" id="GO:0003700">
    <property type="term" value="F:DNA-binding transcription factor activity"/>
    <property type="evidence" value="ECO:0007669"/>
    <property type="project" value="InterPro"/>
</dbReference>
<dbReference type="SUPFAM" id="SSF51215">
    <property type="entry name" value="Regulatory protein AraC"/>
    <property type="match status" value="1"/>
</dbReference>
<accession>A0A7X2H5H7</accession>
<dbReference type="InterPro" id="IPR020449">
    <property type="entry name" value="Tscrpt_reg_AraC-type_HTH"/>
</dbReference>
<dbReference type="InterPro" id="IPR018060">
    <property type="entry name" value="HTH_AraC"/>
</dbReference>
<reference evidence="5 6" key="1">
    <citation type="submission" date="2019-11" db="EMBL/GenBank/DDBJ databases">
        <title>Paenibacillus monticola sp. nov., a novel PGPR strain isolated from mountain sample in China.</title>
        <authorList>
            <person name="Zhao Q."/>
            <person name="Li H.-P."/>
            <person name="Zhang J.-L."/>
        </authorList>
    </citation>
    <scope>NUCLEOTIDE SEQUENCE [LARGE SCALE GENOMIC DNA]</scope>
    <source>
        <strain evidence="5 6">LC-T2</strain>
    </source>
</reference>
<evidence type="ECO:0000256" key="3">
    <source>
        <dbReference type="ARBA" id="ARBA00023163"/>
    </source>
</evidence>
<dbReference type="InterPro" id="IPR018062">
    <property type="entry name" value="HTH_AraC-typ_CS"/>
</dbReference>
<keyword evidence="6" id="KW-1185">Reference proteome</keyword>
<dbReference type="SUPFAM" id="SSF46689">
    <property type="entry name" value="Homeodomain-like"/>
    <property type="match status" value="2"/>
</dbReference>
<dbReference type="Gene3D" id="1.10.10.60">
    <property type="entry name" value="Homeodomain-like"/>
    <property type="match status" value="2"/>
</dbReference>
<gene>
    <name evidence="5" type="ORF">GJB61_12400</name>
</gene>